<accession>A0A7E4V3W3</accession>
<proteinExistence type="predicted"/>
<evidence type="ECO:0000313" key="2">
    <source>
        <dbReference type="WBParaSite" id="Pan_g16236.t1"/>
    </source>
</evidence>
<keyword evidence="1" id="KW-1185">Reference proteome</keyword>
<sequence length="106" mass="12239">MVCINQFPLKNENMNLEHLRTMIKAKLHPALHDRFVLRSVHCDGNLVGSARIGVCFNRLSTREVKFYDCSVPTIKKCYVFVEPDLPEEALKKIHDTVLTFIPQINE</sequence>
<name>A0A7E4V3W3_PANRE</name>
<evidence type="ECO:0000313" key="1">
    <source>
        <dbReference type="Proteomes" id="UP000492821"/>
    </source>
</evidence>
<reference evidence="1" key="1">
    <citation type="journal article" date="2013" name="Genetics">
        <title>The draft genome and transcriptome of Panagrellus redivivus are shaped by the harsh demands of a free-living lifestyle.</title>
        <authorList>
            <person name="Srinivasan J."/>
            <person name="Dillman A.R."/>
            <person name="Macchietto M.G."/>
            <person name="Heikkinen L."/>
            <person name="Lakso M."/>
            <person name="Fracchia K.M."/>
            <person name="Antoshechkin I."/>
            <person name="Mortazavi A."/>
            <person name="Wong G."/>
            <person name="Sternberg P.W."/>
        </authorList>
    </citation>
    <scope>NUCLEOTIDE SEQUENCE [LARGE SCALE GENOMIC DNA]</scope>
    <source>
        <strain evidence="1">MT8872</strain>
    </source>
</reference>
<dbReference type="WBParaSite" id="Pan_g16236.t1">
    <property type="protein sequence ID" value="Pan_g16236.t1"/>
    <property type="gene ID" value="Pan_g16236"/>
</dbReference>
<protein>
    <submittedName>
        <fullName evidence="2">FH2 domain-containing protein</fullName>
    </submittedName>
</protein>
<dbReference type="AlphaFoldDB" id="A0A7E4V3W3"/>
<organism evidence="1 2">
    <name type="scientific">Panagrellus redivivus</name>
    <name type="common">Microworm</name>
    <dbReference type="NCBI Taxonomy" id="6233"/>
    <lineage>
        <taxon>Eukaryota</taxon>
        <taxon>Metazoa</taxon>
        <taxon>Ecdysozoa</taxon>
        <taxon>Nematoda</taxon>
        <taxon>Chromadorea</taxon>
        <taxon>Rhabditida</taxon>
        <taxon>Tylenchina</taxon>
        <taxon>Panagrolaimomorpha</taxon>
        <taxon>Panagrolaimoidea</taxon>
        <taxon>Panagrolaimidae</taxon>
        <taxon>Panagrellus</taxon>
    </lineage>
</organism>
<dbReference type="Proteomes" id="UP000492821">
    <property type="component" value="Unassembled WGS sequence"/>
</dbReference>
<reference evidence="2" key="2">
    <citation type="submission" date="2020-10" db="UniProtKB">
        <authorList>
            <consortium name="WormBaseParasite"/>
        </authorList>
    </citation>
    <scope>IDENTIFICATION</scope>
</reference>